<accession>T1IQP5</accession>
<dbReference type="CDD" id="cd07401">
    <property type="entry name" value="MPP_TMEM62_N"/>
    <property type="match status" value="1"/>
</dbReference>
<feature type="transmembrane region" description="Helical" evidence="17">
    <location>
        <begin position="1203"/>
        <end position="1224"/>
    </location>
</feature>
<dbReference type="InterPro" id="IPR029052">
    <property type="entry name" value="Metallo-depent_PP-like"/>
</dbReference>
<dbReference type="GO" id="GO:0016787">
    <property type="term" value="F:hydrolase activity"/>
    <property type="evidence" value="ECO:0007669"/>
    <property type="project" value="InterPro"/>
</dbReference>
<feature type="transmembrane region" description="Helical" evidence="17">
    <location>
        <begin position="1258"/>
        <end position="1276"/>
    </location>
</feature>
<keyword evidence="4" id="KW-0050">Antiport</keyword>
<evidence type="ECO:0000256" key="13">
    <source>
        <dbReference type="ARBA" id="ARBA00023053"/>
    </source>
</evidence>
<protein>
    <recommendedName>
        <fullName evidence="18">AD domain-containing protein</fullName>
    </recommendedName>
</protein>
<feature type="transmembrane region" description="Helical" evidence="17">
    <location>
        <begin position="1492"/>
        <end position="1514"/>
    </location>
</feature>
<evidence type="ECO:0000256" key="10">
    <source>
        <dbReference type="ARBA" id="ARBA00022847"/>
    </source>
</evidence>
<dbReference type="Gene3D" id="2.30.30.100">
    <property type="match status" value="1"/>
</dbReference>
<feature type="transmembrane region" description="Helical" evidence="17">
    <location>
        <begin position="443"/>
        <end position="465"/>
    </location>
</feature>
<comment type="similarity">
    <text evidence="2">Belongs to the Ca(2+):cation antiporter (CaCA) (TC 2.A.19) family. SLC24A subfamily.</text>
</comment>
<evidence type="ECO:0000256" key="15">
    <source>
        <dbReference type="ARBA" id="ARBA00023136"/>
    </source>
</evidence>
<dbReference type="InterPro" id="IPR041871">
    <property type="entry name" value="MPP_TMEM62"/>
</dbReference>
<dbReference type="Gene3D" id="3.60.21.10">
    <property type="match status" value="1"/>
</dbReference>
<dbReference type="InterPro" id="IPR004481">
    <property type="entry name" value="K/Na/Ca-exchanger"/>
</dbReference>
<keyword evidence="11" id="KW-0630">Potassium</keyword>
<dbReference type="Pfam" id="PF24394">
    <property type="entry name" value="TMEM62_C"/>
    <property type="match status" value="1"/>
</dbReference>
<dbReference type="FunFam" id="1.20.1420.30:FF:000009">
    <property type="entry name" value="sodium/potassium/calcium exchanger 5 isoform X2"/>
    <property type="match status" value="1"/>
</dbReference>
<dbReference type="GO" id="GO:0008273">
    <property type="term" value="F:calcium, potassium:sodium antiporter activity"/>
    <property type="evidence" value="ECO:0007669"/>
    <property type="project" value="TreeGrafter"/>
</dbReference>
<dbReference type="STRING" id="126957.T1IQP5"/>
<keyword evidence="16" id="KW-0739">Sodium transport</keyword>
<feature type="transmembrane region" description="Helical" evidence="17">
    <location>
        <begin position="1457"/>
        <end position="1480"/>
    </location>
</feature>
<evidence type="ECO:0000256" key="16">
    <source>
        <dbReference type="ARBA" id="ARBA00023201"/>
    </source>
</evidence>
<evidence type="ECO:0000256" key="3">
    <source>
        <dbReference type="ARBA" id="ARBA00022448"/>
    </source>
</evidence>
<dbReference type="HOGENOM" id="CLU_243200_0_0_1"/>
<dbReference type="EMBL" id="JH431312">
    <property type="status" value="NOT_ANNOTATED_CDS"/>
    <property type="molecule type" value="Genomic_DNA"/>
</dbReference>
<dbReference type="NCBIfam" id="TIGR00367">
    <property type="entry name" value="calcium/sodium antiporter"/>
    <property type="match status" value="1"/>
</dbReference>
<dbReference type="SUPFAM" id="SSF56300">
    <property type="entry name" value="Metallo-dependent phosphatases"/>
    <property type="match status" value="1"/>
</dbReference>
<evidence type="ECO:0000256" key="9">
    <source>
        <dbReference type="ARBA" id="ARBA00022837"/>
    </source>
</evidence>
<name>T1IQP5_STRMM</name>
<dbReference type="eggNOG" id="KOG1307">
    <property type="taxonomic scope" value="Eukaryota"/>
</dbReference>
<evidence type="ECO:0000256" key="14">
    <source>
        <dbReference type="ARBA" id="ARBA00023065"/>
    </source>
</evidence>
<keyword evidence="3" id="KW-0813">Transport</keyword>
<keyword evidence="6" id="KW-0109">Calcium transport</keyword>
<dbReference type="InterPro" id="IPR044880">
    <property type="entry name" value="NCX_ion-bd_dom_sf"/>
</dbReference>
<reference evidence="20" key="1">
    <citation type="submission" date="2011-05" db="EMBL/GenBank/DDBJ databases">
        <authorList>
            <person name="Richards S.R."/>
            <person name="Qu J."/>
            <person name="Jiang H."/>
            <person name="Jhangiani S.N."/>
            <person name="Agravi P."/>
            <person name="Goodspeed R."/>
            <person name="Gross S."/>
            <person name="Mandapat C."/>
            <person name="Jackson L."/>
            <person name="Mathew T."/>
            <person name="Pu L."/>
            <person name="Thornton R."/>
            <person name="Saada N."/>
            <person name="Wilczek-Boney K.B."/>
            <person name="Lee S."/>
            <person name="Kovar C."/>
            <person name="Wu Y."/>
            <person name="Scherer S.E."/>
            <person name="Worley K.C."/>
            <person name="Muzny D.M."/>
            <person name="Gibbs R."/>
        </authorList>
    </citation>
    <scope>NUCLEOTIDE SEQUENCE</scope>
    <source>
        <strain evidence="20">Brora</strain>
    </source>
</reference>
<keyword evidence="12 17" id="KW-1133">Transmembrane helix</keyword>
<dbReference type="PANTHER" id="PTHR10846">
    <property type="entry name" value="SODIUM/POTASSIUM/CALCIUM EXCHANGER"/>
    <property type="match status" value="1"/>
</dbReference>
<dbReference type="InterPro" id="IPR004837">
    <property type="entry name" value="NaCa_Exmemb"/>
</dbReference>
<dbReference type="Pfam" id="PF24384">
    <property type="entry name" value="Ig_TMM62"/>
    <property type="match status" value="1"/>
</dbReference>
<evidence type="ECO:0000256" key="11">
    <source>
        <dbReference type="ARBA" id="ARBA00022958"/>
    </source>
</evidence>
<keyword evidence="9" id="KW-0106">Calcium</keyword>
<keyword evidence="14" id="KW-0406">Ion transport</keyword>
<feature type="transmembrane region" description="Helical" evidence="17">
    <location>
        <begin position="1174"/>
        <end position="1196"/>
    </location>
</feature>
<feature type="transmembrane region" description="Helical" evidence="17">
    <location>
        <begin position="1425"/>
        <end position="1445"/>
    </location>
</feature>
<keyword evidence="20" id="KW-1185">Reference proteome</keyword>
<keyword evidence="8" id="KW-0732">Signal</keyword>
<dbReference type="Pfam" id="PF20417">
    <property type="entry name" value="Gemin6_C"/>
    <property type="match status" value="1"/>
</dbReference>
<dbReference type="GO" id="GO:0006874">
    <property type="term" value="P:intracellular calcium ion homeostasis"/>
    <property type="evidence" value="ECO:0007669"/>
    <property type="project" value="TreeGrafter"/>
</dbReference>
<dbReference type="FunFam" id="1.20.1420.30:FF:000004">
    <property type="entry name" value="Sodium/potassium/calcium exchanger 2 isoform 1"/>
    <property type="match status" value="1"/>
</dbReference>
<keyword evidence="10" id="KW-0769">Symport</keyword>
<feature type="transmembrane region" description="Helical" evidence="17">
    <location>
        <begin position="486"/>
        <end position="508"/>
    </location>
</feature>
<evidence type="ECO:0000256" key="1">
    <source>
        <dbReference type="ARBA" id="ARBA00004141"/>
    </source>
</evidence>
<dbReference type="InterPro" id="IPR046856">
    <property type="entry name" value="Gemin6_C"/>
</dbReference>
<feature type="transmembrane region" description="Helical" evidence="17">
    <location>
        <begin position="1595"/>
        <end position="1615"/>
    </location>
</feature>
<evidence type="ECO:0000256" key="4">
    <source>
        <dbReference type="ARBA" id="ARBA00022449"/>
    </source>
</evidence>
<feature type="transmembrane region" description="Helical" evidence="17">
    <location>
        <begin position="535"/>
        <end position="559"/>
    </location>
</feature>
<sequence>MKFTKCSIVIIVLFTFLSAYVSRIADLITVKYDSLTSEHEEGGGSLLSGPPYPDDTLGHTIWFLQISDLHLSKFADSKRVQQLREFCNRVVKTIKPSLVLATGDLTDAKTGDLHGSQQYIEEWKTYNQLLIETEVQKETIWLDIRGNHDNFNVPSIKSSENYYRHYSIQGKLHARSYMFNFQHDNDTYSFIGVDACLEPGPKRPFNFIGLINEEEMKLLKEFKTKSESSNVTFWFGHYPTSSILSPSPGIRNLMKGSYAYFCGHFHTLGGLVKKMYTIHHSGSLELELADWKDSRMFRIAVLDHGLFTFVDLPHDQWPVVVITNPKHALYSIPTVEPLQRILQSTHIRVLVFSTSAIAEVKIKINDGKWQSAFQSRGPLYIISWVPSMYATGVHTIYVQAKDVDDRVQEINQPFTLDGSQLSFQILSRLVLMTSMIKVFQVTFGLFMVIAVVPLCVLRIVHKLVLERKIQKPRFQCRCFQALVRKLWLLVAIDRLFYPLMFCILYVPIGPWFIGEIIEDHIGWCFAWGMFLGKSFLPGGITFAFGVVHILTFHIPLTLFLAHSVDCRYKQMYCRLKVSFASYLCQQIPFLILLTWNLWIAYSFLLAYGTLAFVLGPLKTWTLVVCLYLWHQVASLPEDCFDKIQLVFPTKRDEDNEEHIPLSVSLVYLGLFTMNCVNVVIKNKTSEPVNLSVNLGVKFTFTDLRKATEKMQHDSNKLLTEIIDIEKSTSGIQSGKGDEDESITDDDEKPVMILDYDWLVFVCNELWVAILVAALSMATTCPLSHYVFQNNPTELRKFLYKQVVVDVCNEKQETGWVYTIDPVSGSVILVNFINNRPKDYTIVLGHSVKNISIINDNIDQYKSELDKLCGNQEKLVQTTGELEARKDKIKNWFNKNRIPFEEKSNGDLSIMDALTLSSPYLHTNCTSANTIVLGKVQGLIKGMPPEVEDCGAAVRHHSAAIGRRTVREKRYRPQRARLNRVVNQLRVPWIMAQRLGRRALARCVYIGLMLCLLNVCLLREKRDRRLSDLSQNELRFKSRQILNTEQDEPTFFQPNETILDEVETTTDEETTTTFDDEDVTSPIAEENEKGVLVARRRKIHEHWSENNATCIPAAYHEFPHDLFTNVQRQRGAVIIHVLVCVYMFYALAVVCDGYFVTSLERICEKMGLSEDVAGATFMAAGSSAPELFASILGVFVAKADVGTGTIIGSAVFNILFVIGICAIFSRQTCPLSWWPLIRDTAFYAITVLLLMAVMADGKIYWWESVIMLLLYAVYIVLMKFNVHLRSWLVEHTFLRGMENYIQSSRGIMDQNLTSDMQGPYVQFNNDMNQDLGQYQTLSVPADESIRDTRRRMTFFEATFRIMMTRNFRPKTRFWSAAKRIIEEIRRVKSQAITLQPWNNDTNKDFDQKDSMIDIDNWNRIPSLSEGVYTIVVWGITLPVQAILYYSIPNCHKQRWEKWYLLTFCNSMLWIAFFSYILVWMVTLVGFTCGIPDSVMGITFLAAGTSVPDALSSLIVARQGQADMAVSNSIGSNVFDILIGLALPWFLQTTIVMPGTGVYINSEGMWYNVVLLFLSIALMLMVIHFRQWQLSPQLGKNLLALYCLFLLLSILTEYNLLFGNVNPPECEEPVTG</sequence>
<dbReference type="CDD" id="cd11676">
    <property type="entry name" value="Gemin6"/>
    <property type="match status" value="1"/>
</dbReference>
<dbReference type="InterPro" id="IPR047574">
    <property type="entry name" value="AD"/>
</dbReference>
<dbReference type="InterPro" id="IPR004843">
    <property type="entry name" value="Calcineurin-like_PHP"/>
</dbReference>
<dbReference type="Pfam" id="PF00149">
    <property type="entry name" value="Metallophos"/>
    <property type="match status" value="1"/>
</dbReference>
<dbReference type="Pfam" id="PF01699">
    <property type="entry name" value="Na_Ca_ex"/>
    <property type="match status" value="2"/>
</dbReference>
<dbReference type="Pfam" id="PF06372">
    <property type="entry name" value="Gemin6"/>
    <property type="match status" value="1"/>
</dbReference>
<evidence type="ECO:0000256" key="2">
    <source>
        <dbReference type="ARBA" id="ARBA00005364"/>
    </source>
</evidence>
<feature type="transmembrane region" description="Helical" evidence="17">
    <location>
        <begin position="998"/>
        <end position="1017"/>
    </location>
</feature>
<evidence type="ECO:0000256" key="7">
    <source>
        <dbReference type="ARBA" id="ARBA00022692"/>
    </source>
</evidence>
<keyword evidence="13" id="KW-0915">Sodium</keyword>
<feature type="domain" description="AD" evidence="18">
    <location>
        <begin position="853"/>
        <end position="947"/>
    </location>
</feature>
<dbReference type="EnsemblMetazoa" id="SMAR003367-RA">
    <property type="protein sequence ID" value="SMAR003367-PA"/>
    <property type="gene ID" value="SMAR003367"/>
</dbReference>
<feature type="transmembrane region" description="Helical" evidence="17">
    <location>
        <begin position="1230"/>
        <end position="1251"/>
    </location>
</feature>
<evidence type="ECO:0000256" key="6">
    <source>
        <dbReference type="ARBA" id="ARBA00022568"/>
    </source>
</evidence>
<proteinExistence type="inferred from homology"/>
<dbReference type="InterPro" id="IPR046857">
    <property type="entry name" value="Gemin6_Sm-like_dom"/>
</dbReference>
<dbReference type="InterPro" id="IPR056230">
    <property type="entry name" value="TMEM62_C"/>
</dbReference>
<evidence type="ECO:0000259" key="18">
    <source>
        <dbReference type="PROSITE" id="PS52001"/>
    </source>
</evidence>
<dbReference type="PROSITE" id="PS52001">
    <property type="entry name" value="AD"/>
    <property type="match status" value="1"/>
</dbReference>
<keyword evidence="15 17" id="KW-0472">Membrane</keyword>
<reference evidence="19" key="2">
    <citation type="submission" date="2015-02" db="UniProtKB">
        <authorList>
            <consortium name="EnsemblMetazoa"/>
        </authorList>
    </citation>
    <scope>IDENTIFICATION</scope>
</reference>
<feature type="transmembrane region" description="Helical" evidence="17">
    <location>
        <begin position="757"/>
        <end position="777"/>
    </location>
</feature>
<dbReference type="InterPro" id="IPR056229">
    <property type="entry name" value="Ig_TMM62"/>
</dbReference>
<feature type="transmembrane region" description="Helical" evidence="17">
    <location>
        <begin position="1564"/>
        <end position="1583"/>
    </location>
</feature>
<evidence type="ECO:0000256" key="5">
    <source>
        <dbReference type="ARBA" id="ARBA00022538"/>
    </source>
</evidence>
<dbReference type="Gene3D" id="1.20.1420.30">
    <property type="entry name" value="NCX, central ion-binding region"/>
    <property type="match status" value="2"/>
</dbReference>
<evidence type="ECO:0000313" key="19">
    <source>
        <dbReference type="EnsemblMetazoa" id="SMAR003367-PA"/>
    </source>
</evidence>
<dbReference type="PANTHER" id="PTHR10846:SF73">
    <property type="entry name" value="SODIUM_CALCIUM EXCHANGER MEMBRANE REGION DOMAIN-CONTAINING PROTEIN"/>
    <property type="match status" value="1"/>
</dbReference>
<comment type="subcellular location">
    <subcellularLocation>
        <location evidence="1">Membrane</location>
        <topology evidence="1">Multi-pass membrane protein</topology>
    </subcellularLocation>
</comment>
<feature type="transmembrane region" description="Helical" evidence="17">
    <location>
        <begin position="1132"/>
        <end position="1154"/>
    </location>
</feature>
<evidence type="ECO:0000256" key="8">
    <source>
        <dbReference type="ARBA" id="ARBA00022729"/>
    </source>
</evidence>
<dbReference type="GO" id="GO:0015293">
    <property type="term" value="F:symporter activity"/>
    <property type="evidence" value="ECO:0007669"/>
    <property type="project" value="UniProtKB-KW"/>
</dbReference>
<dbReference type="GO" id="GO:0005886">
    <property type="term" value="C:plasma membrane"/>
    <property type="evidence" value="ECO:0007669"/>
    <property type="project" value="TreeGrafter"/>
</dbReference>
<evidence type="ECO:0000256" key="12">
    <source>
        <dbReference type="ARBA" id="ARBA00022989"/>
    </source>
</evidence>
<dbReference type="Proteomes" id="UP000014500">
    <property type="component" value="Unassembled WGS sequence"/>
</dbReference>
<organism evidence="19 20">
    <name type="scientific">Strigamia maritima</name>
    <name type="common">European centipede</name>
    <name type="synonym">Geophilus maritimus</name>
    <dbReference type="NCBI Taxonomy" id="126957"/>
    <lineage>
        <taxon>Eukaryota</taxon>
        <taxon>Metazoa</taxon>
        <taxon>Ecdysozoa</taxon>
        <taxon>Arthropoda</taxon>
        <taxon>Myriapoda</taxon>
        <taxon>Chilopoda</taxon>
        <taxon>Pleurostigmophora</taxon>
        <taxon>Geophilomorpha</taxon>
        <taxon>Linotaeniidae</taxon>
        <taxon>Strigamia</taxon>
    </lineage>
</organism>
<keyword evidence="5" id="KW-0633">Potassium transport</keyword>
<evidence type="ECO:0000313" key="20">
    <source>
        <dbReference type="Proteomes" id="UP000014500"/>
    </source>
</evidence>
<keyword evidence="7 17" id="KW-0812">Transmembrane</keyword>
<evidence type="ECO:0000256" key="17">
    <source>
        <dbReference type="SAM" id="Phobius"/>
    </source>
</evidence>
<feature type="transmembrane region" description="Helical" evidence="17">
    <location>
        <begin position="1535"/>
        <end position="1558"/>
    </location>
</feature>
<dbReference type="GO" id="GO:0005262">
    <property type="term" value="F:calcium channel activity"/>
    <property type="evidence" value="ECO:0007669"/>
    <property type="project" value="TreeGrafter"/>
</dbReference>